<dbReference type="EC" id="3.1.13.5" evidence="7"/>
<gene>
    <name evidence="7" type="primary">rnd</name>
    <name evidence="7" type="ORF">E0F26_08520</name>
</gene>
<dbReference type="GO" id="GO:0033890">
    <property type="term" value="F:ribonuclease D activity"/>
    <property type="evidence" value="ECO:0007669"/>
    <property type="project" value="UniProtKB-EC"/>
</dbReference>
<feature type="domain" description="HRDC" evidence="6">
    <location>
        <begin position="204"/>
        <end position="284"/>
    </location>
</feature>
<keyword evidence="5" id="KW-0269">Exonuclease</keyword>
<dbReference type="PROSITE" id="PS50967">
    <property type="entry name" value="HRDC"/>
    <property type="match status" value="1"/>
</dbReference>
<reference evidence="7 8" key="1">
    <citation type="submission" date="2019-02" db="EMBL/GenBank/DDBJ databases">
        <title>Halieaceae_genomes.</title>
        <authorList>
            <person name="Li S.-H."/>
        </authorList>
    </citation>
    <scope>NUCLEOTIDE SEQUENCE [LARGE SCALE GENOMIC DNA]</scope>
    <source>
        <strain evidence="7 8">JH123</strain>
    </source>
</reference>
<dbReference type="InterPro" id="IPR036397">
    <property type="entry name" value="RNaseH_sf"/>
</dbReference>
<dbReference type="PANTHER" id="PTHR47649:SF1">
    <property type="entry name" value="RIBONUCLEASE D"/>
    <property type="match status" value="1"/>
</dbReference>
<evidence type="ECO:0000313" key="8">
    <source>
        <dbReference type="Proteomes" id="UP001317963"/>
    </source>
</evidence>
<evidence type="ECO:0000256" key="5">
    <source>
        <dbReference type="ARBA" id="ARBA00022839"/>
    </source>
</evidence>
<evidence type="ECO:0000313" key="7">
    <source>
        <dbReference type="EMBL" id="UZP74776.1"/>
    </source>
</evidence>
<accession>A0ABY6Q979</accession>
<keyword evidence="8" id="KW-1185">Reference proteome</keyword>
<organism evidence="7 8">
    <name type="scientific">Candidatus Paraluminiphilus aquimaris</name>
    <dbReference type="NCBI Taxonomy" id="2518994"/>
    <lineage>
        <taxon>Bacteria</taxon>
        <taxon>Pseudomonadati</taxon>
        <taxon>Pseudomonadota</taxon>
        <taxon>Gammaproteobacteria</taxon>
        <taxon>Cellvibrionales</taxon>
        <taxon>Halieaceae</taxon>
        <taxon>Candidatus Paraluminiphilus</taxon>
    </lineage>
</organism>
<dbReference type="Gene3D" id="3.30.420.10">
    <property type="entry name" value="Ribonuclease H-like superfamily/Ribonuclease H"/>
    <property type="match status" value="1"/>
</dbReference>
<dbReference type="InterPro" id="IPR010997">
    <property type="entry name" value="HRDC-like_sf"/>
</dbReference>
<dbReference type="SUPFAM" id="SSF47819">
    <property type="entry name" value="HRDC-like"/>
    <property type="match status" value="2"/>
</dbReference>
<dbReference type="Gene3D" id="1.10.150.80">
    <property type="entry name" value="HRDC domain"/>
    <property type="match status" value="2"/>
</dbReference>
<dbReference type="InterPro" id="IPR006292">
    <property type="entry name" value="RNase_D"/>
</dbReference>
<dbReference type="InterPro" id="IPR002562">
    <property type="entry name" value="3'-5'_exonuclease_dom"/>
</dbReference>
<dbReference type="Pfam" id="PF01612">
    <property type="entry name" value="DNA_pol_A_exo1"/>
    <property type="match status" value="1"/>
</dbReference>
<dbReference type="SMART" id="SM00341">
    <property type="entry name" value="HRDC"/>
    <property type="match status" value="1"/>
</dbReference>
<dbReference type="Proteomes" id="UP001317963">
    <property type="component" value="Chromosome"/>
</dbReference>
<dbReference type="SUPFAM" id="SSF53098">
    <property type="entry name" value="Ribonuclease H-like"/>
    <property type="match status" value="1"/>
</dbReference>
<keyword evidence="3" id="KW-0540">Nuclease</keyword>
<dbReference type="CDD" id="cd06142">
    <property type="entry name" value="RNaseD_exo"/>
    <property type="match status" value="1"/>
</dbReference>
<keyword evidence="1" id="KW-0963">Cytoplasm</keyword>
<dbReference type="Pfam" id="PF00570">
    <property type="entry name" value="HRDC"/>
    <property type="match status" value="1"/>
</dbReference>
<dbReference type="EMBL" id="CP036501">
    <property type="protein sequence ID" value="UZP74776.1"/>
    <property type="molecule type" value="Genomic_DNA"/>
</dbReference>
<evidence type="ECO:0000256" key="4">
    <source>
        <dbReference type="ARBA" id="ARBA00022801"/>
    </source>
</evidence>
<evidence type="ECO:0000256" key="1">
    <source>
        <dbReference type="ARBA" id="ARBA00022490"/>
    </source>
</evidence>
<keyword evidence="2" id="KW-0819">tRNA processing</keyword>
<dbReference type="InterPro" id="IPR051086">
    <property type="entry name" value="RNase_D-like"/>
</dbReference>
<evidence type="ECO:0000256" key="3">
    <source>
        <dbReference type="ARBA" id="ARBA00022722"/>
    </source>
</evidence>
<dbReference type="PANTHER" id="PTHR47649">
    <property type="entry name" value="RIBONUCLEASE D"/>
    <property type="match status" value="1"/>
</dbReference>
<dbReference type="InterPro" id="IPR002121">
    <property type="entry name" value="HRDC_dom"/>
</dbReference>
<dbReference type="RefSeq" id="WP_279241235.1">
    <property type="nucleotide sequence ID" value="NZ_CP036501.1"/>
</dbReference>
<keyword evidence="4 7" id="KW-0378">Hydrolase</keyword>
<proteinExistence type="predicted"/>
<dbReference type="SMART" id="SM00474">
    <property type="entry name" value="35EXOc"/>
    <property type="match status" value="1"/>
</dbReference>
<dbReference type="NCBIfam" id="TIGR01388">
    <property type="entry name" value="rnd"/>
    <property type="match status" value="1"/>
</dbReference>
<dbReference type="InterPro" id="IPR012337">
    <property type="entry name" value="RNaseH-like_sf"/>
</dbReference>
<evidence type="ECO:0000259" key="6">
    <source>
        <dbReference type="PROSITE" id="PS50967"/>
    </source>
</evidence>
<dbReference type="InterPro" id="IPR044876">
    <property type="entry name" value="HRDC_dom_sf"/>
</dbReference>
<name>A0ABY6Q979_9GAMM</name>
<evidence type="ECO:0000256" key="2">
    <source>
        <dbReference type="ARBA" id="ARBA00022694"/>
    </source>
</evidence>
<sequence>MTFELITSDRRLNEVLAEHESERFVAVDTEFRRRDTFYPQVALVQLCWRDVSYLLDPTELSDFSGLKVLLLNESIVKLLHSPSEDLEVFAHWLGILPTPLFDTQRVMGYLGYGFGVGYRPMVEQFVGVEISKEETTSDWLKRPLTDKQLNYAALDVSHLRKIGEDLHDEADESGRLAWVYEDTANQKPGGRGVASKFKSAWKLSTSEQAILAALIAWREGEAQRLDRPRTWILPDKVMVALARRAPDHISQLKQIEGLQEAIIRKRGEKLISIILESLGGSTTEVIWPAPARGIERDWIVTMTERVQALADVLGVAPQLLLSTRDFESLIQAKKQTIPLPKELSGWRYEIIVAELLESLNTATAPTS</sequence>
<protein>
    <submittedName>
        <fullName evidence="7">Ribonuclease D</fullName>
        <ecNumber evidence="7">3.1.13.5</ecNumber>
    </submittedName>
</protein>